<reference evidence="1" key="1">
    <citation type="submission" date="2020-08" db="EMBL/GenBank/DDBJ databases">
        <title>Genomic Encyclopedia of Type Strains, Phase IV (KMG-IV): sequencing the most valuable type-strain genomes for metagenomic binning, comparative biology and taxonomic classification.</title>
        <authorList>
            <person name="Goeker M."/>
        </authorList>
    </citation>
    <scope>NUCLEOTIDE SEQUENCE [LARGE SCALE GENOMIC DNA]</scope>
    <source>
        <strain evidence="1">DSM 105720</strain>
    </source>
</reference>
<dbReference type="AlphaFoldDB" id="A0A840D300"/>
<gene>
    <name evidence="1" type="ORF">GGR06_004307</name>
</gene>
<evidence type="ECO:0000313" key="1">
    <source>
        <dbReference type="EMBL" id="MBB4046470.1"/>
    </source>
</evidence>
<name>A0A840D300_9BACE</name>
<comment type="caution">
    <text evidence="1">The sequence shown here is derived from an EMBL/GenBank/DDBJ whole genome shotgun (WGS) entry which is preliminary data.</text>
</comment>
<sequence>MKDNIEKKSITSKSYSTINIDEWEIGFYYPTMEDDDSIYIDIESVKGIVERSIESVETVNVDFIVGNTTYKKEAYLAADFIEHLKPKPLKYIARYGLKAIPLNPCFDEYVDTPPNKERDALSDFDKNILKAMQFNPKKK</sequence>
<accession>A0A840D300</accession>
<dbReference type="EMBL" id="JACIER010000042">
    <property type="protein sequence ID" value="MBB4046470.1"/>
    <property type="molecule type" value="Genomic_DNA"/>
</dbReference>
<protein>
    <submittedName>
        <fullName evidence="1">Uncharacterized protein</fullName>
    </submittedName>
</protein>
<keyword evidence="2" id="KW-1185">Reference proteome</keyword>
<proteinExistence type="predicted"/>
<dbReference type="Proteomes" id="UP000560658">
    <property type="component" value="Unassembled WGS sequence"/>
</dbReference>
<organism evidence="1 2">
    <name type="scientific">Bacteroides reticulotermitis</name>
    <dbReference type="NCBI Taxonomy" id="1133319"/>
    <lineage>
        <taxon>Bacteria</taxon>
        <taxon>Pseudomonadati</taxon>
        <taxon>Bacteroidota</taxon>
        <taxon>Bacteroidia</taxon>
        <taxon>Bacteroidales</taxon>
        <taxon>Bacteroidaceae</taxon>
        <taxon>Bacteroides</taxon>
    </lineage>
</organism>
<evidence type="ECO:0000313" key="2">
    <source>
        <dbReference type="Proteomes" id="UP000560658"/>
    </source>
</evidence>
<dbReference type="RefSeq" id="WP_044165831.1">
    <property type="nucleotide sequence ID" value="NZ_JACIER010000042.1"/>
</dbReference>